<sequence>MFLIYAFIACLVFYYVLKKPSTPRGLKKLPSPAGHYWQVGPEPHKKFTEWAKTLGDIYSVQMGQQRWIILTGDKVVSDLLQKRGKKYSSRPPNYYFFQILARGKGLINCPYNERFKTLSAIIHEILNQRAVKEHSNLIDLQYRTLMQNLYQDSTNPKGGIYHKYHFQLASLNIMTSLSLARSVKDIEDPLYKEFEASMRFHLNLIKVTNRLSDFFPMLRWFLNNKLYYDVIKDRSMIEILFRKLIEEVKNDKEKKPCFMRSLLCKVDEGILDELDVVYLINNIFNAGTDAISSSLTWITAALANNPHVQDKAHQELDQVIGHSRLPNASDEPNLPYIRAIIKEGQRYCGPIYLGVPHYIEEDDEYNGYHIPANSVVILNQYGIHMNEKKYENPKEFKPERFFGIKESSATLAKGCFENRDHFGFGAGRRLCAGIHFAELELFLGVSRLLWCFKIENASPLGKDGKPIPINLDKAQMGISIYCSSKLTNCSAQAKLKRYLIDCICYT</sequence>
<feature type="non-terminal residue" evidence="1">
    <location>
        <position position="506"/>
    </location>
</feature>
<evidence type="ECO:0000313" key="2">
    <source>
        <dbReference type="Proteomes" id="UP000789920"/>
    </source>
</evidence>
<accession>A0ACA9L9W4</accession>
<dbReference type="EMBL" id="CAJVQC010002516">
    <property type="protein sequence ID" value="CAG8512616.1"/>
    <property type="molecule type" value="Genomic_DNA"/>
</dbReference>
<proteinExistence type="predicted"/>
<reference evidence="1" key="1">
    <citation type="submission" date="2021-06" db="EMBL/GenBank/DDBJ databases">
        <authorList>
            <person name="Kallberg Y."/>
            <person name="Tangrot J."/>
            <person name="Rosling A."/>
        </authorList>
    </citation>
    <scope>NUCLEOTIDE SEQUENCE</scope>
    <source>
        <strain evidence="1">MA461A</strain>
    </source>
</reference>
<gene>
    <name evidence="1" type="ORF">RPERSI_LOCUS2328</name>
</gene>
<protein>
    <submittedName>
        <fullName evidence="1">34852_t:CDS:1</fullName>
    </submittedName>
</protein>
<evidence type="ECO:0000313" key="1">
    <source>
        <dbReference type="EMBL" id="CAG8512616.1"/>
    </source>
</evidence>
<dbReference type="Proteomes" id="UP000789920">
    <property type="component" value="Unassembled WGS sequence"/>
</dbReference>
<keyword evidence="2" id="KW-1185">Reference proteome</keyword>
<name>A0ACA9L9W4_9GLOM</name>
<comment type="caution">
    <text evidence="1">The sequence shown here is derived from an EMBL/GenBank/DDBJ whole genome shotgun (WGS) entry which is preliminary data.</text>
</comment>
<organism evidence="1 2">
    <name type="scientific">Racocetra persica</name>
    <dbReference type="NCBI Taxonomy" id="160502"/>
    <lineage>
        <taxon>Eukaryota</taxon>
        <taxon>Fungi</taxon>
        <taxon>Fungi incertae sedis</taxon>
        <taxon>Mucoromycota</taxon>
        <taxon>Glomeromycotina</taxon>
        <taxon>Glomeromycetes</taxon>
        <taxon>Diversisporales</taxon>
        <taxon>Gigasporaceae</taxon>
        <taxon>Racocetra</taxon>
    </lineage>
</organism>